<organism evidence="3 4">
    <name type="scientific">Mesorhabditis spiculigera</name>
    <dbReference type="NCBI Taxonomy" id="96644"/>
    <lineage>
        <taxon>Eukaryota</taxon>
        <taxon>Metazoa</taxon>
        <taxon>Ecdysozoa</taxon>
        <taxon>Nematoda</taxon>
        <taxon>Chromadorea</taxon>
        <taxon>Rhabditida</taxon>
        <taxon>Rhabditina</taxon>
        <taxon>Rhabditomorpha</taxon>
        <taxon>Rhabditoidea</taxon>
        <taxon>Rhabditidae</taxon>
        <taxon>Mesorhabditinae</taxon>
        <taxon>Mesorhabditis</taxon>
    </lineage>
</organism>
<evidence type="ECO:0000313" key="4">
    <source>
        <dbReference type="Proteomes" id="UP001177023"/>
    </source>
</evidence>
<evidence type="ECO:0000256" key="2">
    <source>
        <dbReference type="SAM" id="Phobius"/>
    </source>
</evidence>
<dbReference type="Proteomes" id="UP001177023">
    <property type="component" value="Unassembled WGS sequence"/>
</dbReference>
<protein>
    <submittedName>
        <fullName evidence="3">Uncharacterized protein</fullName>
    </submittedName>
</protein>
<dbReference type="EMBL" id="CATQJA010002704">
    <property type="protein sequence ID" value="CAJ0585360.1"/>
    <property type="molecule type" value="Genomic_DNA"/>
</dbReference>
<keyword evidence="2" id="KW-0812">Transmembrane</keyword>
<gene>
    <name evidence="3" type="ORF">MSPICULIGERA_LOCUS23386</name>
</gene>
<reference evidence="3" key="1">
    <citation type="submission" date="2023-06" db="EMBL/GenBank/DDBJ databases">
        <authorList>
            <person name="Delattre M."/>
        </authorList>
    </citation>
    <scope>NUCLEOTIDE SEQUENCE</scope>
    <source>
        <strain evidence="3">AF72</strain>
    </source>
</reference>
<dbReference type="AlphaFoldDB" id="A0AA36DCS4"/>
<evidence type="ECO:0000256" key="1">
    <source>
        <dbReference type="SAM" id="MobiDB-lite"/>
    </source>
</evidence>
<feature type="region of interest" description="Disordered" evidence="1">
    <location>
        <begin position="128"/>
        <end position="157"/>
    </location>
</feature>
<feature type="non-terminal residue" evidence="3">
    <location>
        <position position="226"/>
    </location>
</feature>
<feature type="transmembrane region" description="Helical" evidence="2">
    <location>
        <begin position="12"/>
        <end position="36"/>
    </location>
</feature>
<name>A0AA36DCS4_9BILA</name>
<proteinExistence type="predicted"/>
<keyword evidence="2" id="KW-1133">Transmembrane helix</keyword>
<keyword evidence="2" id="KW-0472">Membrane</keyword>
<evidence type="ECO:0000313" key="3">
    <source>
        <dbReference type="EMBL" id="CAJ0585360.1"/>
    </source>
</evidence>
<keyword evidence="4" id="KW-1185">Reference proteome</keyword>
<feature type="transmembrane region" description="Helical" evidence="2">
    <location>
        <begin position="42"/>
        <end position="62"/>
    </location>
</feature>
<sequence length="226" mass="24798">MGWYGPRCDMLLILRLFIIIVSAVGASSIIGSLFVLTTASQTLRAFIIVIGVVLMLVSVVAWKVLSVEIVGRPPVDRVFLRAYQANYFDHRNRPLSGGRFLRRSTSSNGFRCSTAPMLIPRPQFCHDSPPTMLAPPPPPSYDQAQQGQGGQQGDVEAGDRERQYAPPIYSICGAVQRICTTSPPPRYSSPVDVILRPPSDIEVRVIDCRKSTPTAFHFPPAACSNI</sequence>
<comment type="caution">
    <text evidence="3">The sequence shown here is derived from an EMBL/GenBank/DDBJ whole genome shotgun (WGS) entry which is preliminary data.</text>
</comment>
<accession>A0AA36DCS4</accession>